<evidence type="ECO:0008006" key="8">
    <source>
        <dbReference type="Google" id="ProtNLM"/>
    </source>
</evidence>
<dbReference type="InterPro" id="IPR002495">
    <property type="entry name" value="Glyco_trans_8"/>
</dbReference>
<accession>F0YS78</accession>
<dbReference type="SUPFAM" id="SSF53448">
    <property type="entry name" value="Nucleotide-diphospho-sugar transferases"/>
    <property type="match status" value="1"/>
</dbReference>
<dbReference type="InterPro" id="IPR027417">
    <property type="entry name" value="P-loop_NTPase"/>
</dbReference>
<dbReference type="EMBL" id="GL833875">
    <property type="protein sequence ID" value="EGB02031.1"/>
    <property type="molecule type" value="Genomic_DNA"/>
</dbReference>
<feature type="non-terminal residue" evidence="6">
    <location>
        <position position="1"/>
    </location>
</feature>
<dbReference type="eggNOG" id="ENOG502S5KI">
    <property type="taxonomic scope" value="Eukaryota"/>
</dbReference>
<name>F0YS78_AURAN</name>
<reference evidence="6 7" key="1">
    <citation type="journal article" date="2011" name="Proc. Natl. Acad. Sci. U.S.A.">
        <title>Niche of harmful alga Aureococcus anophagefferens revealed through ecogenomics.</title>
        <authorList>
            <person name="Gobler C.J."/>
            <person name="Berry D.L."/>
            <person name="Dyhrman S.T."/>
            <person name="Wilhelm S.W."/>
            <person name="Salamov A."/>
            <person name="Lobanov A.V."/>
            <person name="Zhang Y."/>
            <person name="Collier J.L."/>
            <person name="Wurch L.L."/>
            <person name="Kustka A.B."/>
            <person name="Dill B.D."/>
            <person name="Shah M."/>
            <person name="VerBerkmoes N.C."/>
            <person name="Kuo A."/>
            <person name="Terry A."/>
            <person name="Pangilinan J."/>
            <person name="Lindquist E.A."/>
            <person name="Lucas S."/>
            <person name="Paulsen I.T."/>
            <person name="Hattenrath-Lehmann T.K."/>
            <person name="Talmage S.C."/>
            <person name="Walker E.A."/>
            <person name="Koch F."/>
            <person name="Burson A.M."/>
            <person name="Marcoval M.A."/>
            <person name="Tang Y.Z."/>
            <person name="Lecleir G.R."/>
            <person name="Coyne K.J."/>
            <person name="Berg G.M."/>
            <person name="Bertrand E.M."/>
            <person name="Saito M.A."/>
            <person name="Gladyshev V.N."/>
            <person name="Grigoriev I.V."/>
        </authorList>
    </citation>
    <scope>NUCLEOTIDE SEQUENCE [LARGE SCALE GENOMIC DNA]</scope>
    <source>
        <strain evidence="7">CCMP 1984</strain>
    </source>
</reference>
<dbReference type="Gene3D" id="3.90.550.10">
    <property type="entry name" value="Spore Coat Polysaccharide Biosynthesis Protein SpsA, Chain A"/>
    <property type="match status" value="1"/>
</dbReference>
<evidence type="ECO:0000256" key="1">
    <source>
        <dbReference type="ARBA" id="ARBA00006351"/>
    </source>
</evidence>
<comment type="similarity">
    <text evidence="1">Belongs to the glycosyltransferase 8 family.</text>
</comment>
<dbReference type="KEGG" id="aaf:AURANDRAFT_69261"/>
<dbReference type="PANTHER" id="PTHR13778:SF47">
    <property type="entry name" value="LIPOPOLYSACCHARIDE 1,3-GALACTOSYLTRANSFERASE"/>
    <property type="match status" value="1"/>
</dbReference>
<keyword evidence="7" id="KW-1185">Reference proteome</keyword>
<gene>
    <name evidence="6" type="ORF">AURANDRAFT_69261</name>
</gene>
<dbReference type="Pfam" id="PF01501">
    <property type="entry name" value="Glyco_transf_8"/>
    <property type="match status" value="1"/>
</dbReference>
<dbReference type="Proteomes" id="UP000002729">
    <property type="component" value="Unassembled WGS sequence"/>
</dbReference>
<proteinExistence type="inferred from homology"/>
<feature type="compositionally biased region" description="Pro residues" evidence="5">
    <location>
        <begin position="272"/>
        <end position="285"/>
    </location>
</feature>
<dbReference type="OrthoDB" id="204579at2759"/>
<evidence type="ECO:0000256" key="5">
    <source>
        <dbReference type="SAM" id="MobiDB-lite"/>
    </source>
</evidence>
<sequence>ARFFVGDLLPEARRAIYLDADVVVEASLAGLDGAAAAAFAANASAVLAAAPRDFKRVCDHLVNCGAAAVLARFADPAAALHAFNAGVVVFDLDRWRVRRLAADVERWVAANAAADPPIYRLGSNPPLVLAVGEDWARLDPRWNCMRGIHRQHPHNTACWRDAFVRHYPGGAKPWAMAPADAAALGWRFPRRAACAADLERRAERGPRGRPHGPARRCRRVAASRAARRMRRGRAAAVALALLGASSLVTFSALRGDGDDGPHLTPRTALRTPPLPAPPLPAPLSAPPLSVPPLPVPAPPPPAADGTFAAFRAARGPAGGGPGCALPAAAPAASLHVLHPGKTGGRSLASAVRCQPRIRKLAHHAPAGAAGPNATYAIVLREPRDRLASGLAFMVKGGEGIGDDAAAGATGFVENGPCHAFLRNRTVPAALGDAAGFRGACAAPAHAGPAGPGEPPSDAAFRRQSAWLPADAGADVRVLCFDALAADFDRVLRPFCEPPDWREPRRTCGLAAARRNAARRRPEHFVPGAREAIEAYAAEFYAGDAALYARACGNATRDF</sequence>
<dbReference type="InParanoid" id="F0YS78"/>
<dbReference type="AlphaFoldDB" id="F0YS78"/>
<evidence type="ECO:0000256" key="3">
    <source>
        <dbReference type="ARBA" id="ARBA00022679"/>
    </source>
</evidence>
<evidence type="ECO:0000256" key="4">
    <source>
        <dbReference type="ARBA" id="ARBA00022723"/>
    </source>
</evidence>
<dbReference type="InterPro" id="IPR050748">
    <property type="entry name" value="Glycosyltrans_8_dom-fam"/>
</dbReference>
<organism evidence="7">
    <name type="scientific">Aureococcus anophagefferens</name>
    <name type="common">Harmful bloom alga</name>
    <dbReference type="NCBI Taxonomy" id="44056"/>
    <lineage>
        <taxon>Eukaryota</taxon>
        <taxon>Sar</taxon>
        <taxon>Stramenopiles</taxon>
        <taxon>Ochrophyta</taxon>
        <taxon>Pelagophyceae</taxon>
        <taxon>Pelagomonadales</taxon>
        <taxon>Pelagomonadaceae</taxon>
        <taxon>Aureococcus</taxon>
    </lineage>
</organism>
<dbReference type="GO" id="GO:0016757">
    <property type="term" value="F:glycosyltransferase activity"/>
    <property type="evidence" value="ECO:0007669"/>
    <property type="project" value="UniProtKB-KW"/>
</dbReference>
<keyword evidence="4" id="KW-0479">Metal-binding</keyword>
<feature type="region of interest" description="Disordered" evidence="5">
    <location>
        <begin position="257"/>
        <end position="285"/>
    </location>
</feature>
<dbReference type="GO" id="GO:0046872">
    <property type="term" value="F:metal ion binding"/>
    <property type="evidence" value="ECO:0007669"/>
    <property type="project" value="UniProtKB-KW"/>
</dbReference>
<feature type="non-terminal residue" evidence="6">
    <location>
        <position position="558"/>
    </location>
</feature>
<dbReference type="RefSeq" id="XP_009043270.1">
    <property type="nucleotide sequence ID" value="XM_009045022.1"/>
</dbReference>
<dbReference type="InterPro" id="IPR029044">
    <property type="entry name" value="Nucleotide-diphossugar_trans"/>
</dbReference>
<evidence type="ECO:0000313" key="7">
    <source>
        <dbReference type="Proteomes" id="UP000002729"/>
    </source>
</evidence>
<evidence type="ECO:0000313" key="6">
    <source>
        <dbReference type="EMBL" id="EGB02031.1"/>
    </source>
</evidence>
<dbReference type="GeneID" id="20227368"/>
<protein>
    <recommendedName>
        <fullName evidence="8">Hexosyltransferase</fullName>
    </recommendedName>
</protein>
<keyword evidence="3" id="KW-0808">Transferase</keyword>
<keyword evidence="2" id="KW-0328">Glycosyltransferase</keyword>
<dbReference type="SUPFAM" id="SSF52540">
    <property type="entry name" value="P-loop containing nucleoside triphosphate hydrolases"/>
    <property type="match status" value="1"/>
</dbReference>
<evidence type="ECO:0000256" key="2">
    <source>
        <dbReference type="ARBA" id="ARBA00022676"/>
    </source>
</evidence>
<dbReference type="PANTHER" id="PTHR13778">
    <property type="entry name" value="GLYCOSYLTRANSFERASE 8 DOMAIN-CONTAINING PROTEIN"/>
    <property type="match status" value="1"/>
</dbReference>